<dbReference type="Pfam" id="PF12785">
    <property type="entry name" value="VESA1_N"/>
    <property type="match status" value="1"/>
</dbReference>
<feature type="transmembrane region" description="Helical" evidence="1">
    <location>
        <begin position="66"/>
        <end position="86"/>
    </location>
</feature>
<organism evidence="2 3">
    <name type="scientific">Babesia caballi</name>
    <dbReference type="NCBI Taxonomy" id="5871"/>
    <lineage>
        <taxon>Eukaryota</taxon>
        <taxon>Sar</taxon>
        <taxon>Alveolata</taxon>
        <taxon>Apicomplexa</taxon>
        <taxon>Aconoidasida</taxon>
        <taxon>Piroplasmida</taxon>
        <taxon>Babesiidae</taxon>
        <taxon>Babesia</taxon>
    </lineage>
</organism>
<evidence type="ECO:0000313" key="3">
    <source>
        <dbReference type="Proteomes" id="UP001497744"/>
    </source>
</evidence>
<dbReference type="AlphaFoldDB" id="A0AAV4LXT6"/>
<dbReference type="RefSeq" id="XP_067716892.1">
    <property type="nucleotide sequence ID" value="XM_067860791.1"/>
</dbReference>
<comment type="caution">
    <text evidence="2">The sequence shown here is derived from an EMBL/GenBank/DDBJ whole genome shotgun (WGS) entry which is preliminary data.</text>
</comment>
<keyword evidence="1" id="KW-0472">Membrane</keyword>
<keyword evidence="1" id="KW-0812">Transmembrane</keyword>
<reference evidence="2 3" key="1">
    <citation type="submission" date="2021-06" db="EMBL/GenBank/DDBJ databases">
        <title>Genome sequence of Babesia caballi.</title>
        <authorList>
            <person name="Yamagishi J."/>
            <person name="Kidaka T."/>
            <person name="Ochi A."/>
        </authorList>
    </citation>
    <scope>NUCLEOTIDE SEQUENCE [LARGE SCALE GENOMIC DNA]</scope>
    <source>
        <strain evidence="2">USDA-D6B2</strain>
    </source>
</reference>
<name>A0AAV4LXT6_BABCB</name>
<gene>
    <name evidence="2" type="ORF">BcabD6B2_42580</name>
</gene>
<dbReference type="Proteomes" id="UP001497744">
    <property type="component" value="Unassembled WGS sequence"/>
</dbReference>
<dbReference type="GeneID" id="94196304"/>
<evidence type="ECO:0000313" key="2">
    <source>
        <dbReference type="EMBL" id="GIX64823.1"/>
    </source>
</evidence>
<dbReference type="EMBL" id="BPLF01000003">
    <property type="protein sequence ID" value="GIX64823.1"/>
    <property type="molecule type" value="Genomic_DNA"/>
</dbReference>
<proteinExistence type="predicted"/>
<accession>A0AAV4LXT6</accession>
<sequence>MGHTIASESNFQDVCGKVAVGVGAFLGYNGTFLTTAGIIKNESGIVQAYTDIYKNATWPQDDQQTCVFIFLATAVVVYYCLTYIYWRCSTSNTSGGWEGQTVGGGGVYLNEFLNAMGYNDNMLNNAGDGRTIMNKVALKLEELTKASSDSYSEYIQTLERLAAGQPINRPLASCFKLADKYFTKQGATNVTNAILDIRGKLESLSLTKESYHLGSLNVNPYDALKPLIADLLSHAAKFKPNEASTATAEGHGGQPTNQSSIGGSIAGALTSIAAAGGAGAAYAFNVGGFQAILGAIFNFK</sequence>
<dbReference type="InterPro" id="IPR024751">
    <property type="entry name" value="VESA1"/>
</dbReference>
<keyword evidence="1" id="KW-1133">Transmembrane helix</keyword>
<protein>
    <submittedName>
        <fullName evidence="2">Variant erythrocyte surface antigen-1, alpha subunit</fullName>
    </submittedName>
</protein>
<evidence type="ECO:0000256" key="1">
    <source>
        <dbReference type="SAM" id="Phobius"/>
    </source>
</evidence>
<keyword evidence="3" id="KW-1185">Reference proteome</keyword>